<dbReference type="Gene3D" id="3.20.20.80">
    <property type="entry name" value="Glycosidases"/>
    <property type="match status" value="1"/>
</dbReference>
<evidence type="ECO:0000256" key="1">
    <source>
        <dbReference type="ARBA" id="ARBA00008773"/>
    </source>
</evidence>
<dbReference type="Pfam" id="PF00016">
    <property type="entry name" value="RuBisCO_large"/>
    <property type="match status" value="1"/>
</dbReference>
<dbReference type="EMBL" id="CACTIH010000407">
    <property type="protein sequence ID" value="CAA2960460.1"/>
    <property type="molecule type" value="Genomic_DNA"/>
</dbReference>
<dbReference type="InterPro" id="IPR000685">
    <property type="entry name" value="RuBisCO_lsu_C"/>
</dbReference>
<dbReference type="GO" id="GO:0016984">
    <property type="term" value="F:ribulose-bisphosphate carboxylase activity"/>
    <property type="evidence" value="ECO:0007669"/>
    <property type="project" value="InterPro"/>
</dbReference>
<sequence>MAWKAEYLLELFRDDSILRFGGGTLEHPWDNAPGAIAKRATLEACICKGSTVGVCYGRNADLPTPDKVVQLIQLHNIKNVRIYDSNIQVLKAFANTGIELMIGISNLDFLPFAQFQSNADTWLKNSILPYYPATKITYTTVGAEVTEAPNNVSALVVPAMQNIFTAIRKAGLH</sequence>
<evidence type="ECO:0000256" key="2">
    <source>
        <dbReference type="ARBA" id="ARBA00022801"/>
    </source>
</evidence>
<keyword evidence="3" id="KW-0326">Glycosidase</keyword>
<dbReference type="InterPro" id="IPR000490">
    <property type="entry name" value="Glyco_hydro_17"/>
</dbReference>
<dbReference type="Proteomes" id="UP000594638">
    <property type="component" value="Unassembled WGS sequence"/>
</dbReference>
<dbReference type="AlphaFoldDB" id="A0A8S0PZ71"/>
<dbReference type="GO" id="GO:0005975">
    <property type="term" value="P:carbohydrate metabolic process"/>
    <property type="evidence" value="ECO:0007669"/>
    <property type="project" value="InterPro"/>
</dbReference>
<proteinExistence type="inferred from homology"/>
<dbReference type="Pfam" id="PF00332">
    <property type="entry name" value="Glyco_hydro_17"/>
    <property type="match status" value="1"/>
</dbReference>
<keyword evidence="7" id="KW-1185">Reference proteome</keyword>
<protein>
    <submittedName>
        <fullName evidence="6">Glucan endo-1,3-beta-glucosidase 13</fullName>
    </submittedName>
</protein>
<dbReference type="InterPro" id="IPR036376">
    <property type="entry name" value="RuBisCO_lsu_C_sf"/>
</dbReference>
<dbReference type="PANTHER" id="PTHR32227">
    <property type="entry name" value="GLUCAN ENDO-1,3-BETA-GLUCOSIDASE BG1-RELATED-RELATED"/>
    <property type="match status" value="1"/>
</dbReference>
<dbReference type="Gene3D" id="3.20.20.110">
    <property type="entry name" value="Ribulose bisphosphate carboxylase, large subunit, C-terminal domain"/>
    <property type="match status" value="1"/>
</dbReference>
<organism evidence="6 7">
    <name type="scientific">Olea europaea subsp. europaea</name>
    <dbReference type="NCBI Taxonomy" id="158383"/>
    <lineage>
        <taxon>Eukaryota</taxon>
        <taxon>Viridiplantae</taxon>
        <taxon>Streptophyta</taxon>
        <taxon>Embryophyta</taxon>
        <taxon>Tracheophyta</taxon>
        <taxon>Spermatophyta</taxon>
        <taxon>Magnoliopsida</taxon>
        <taxon>eudicotyledons</taxon>
        <taxon>Gunneridae</taxon>
        <taxon>Pentapetalae</taxon>
        <taxon>asterids</taxon>
        <taxon>lamiids</taxon>
        <taxon>Lamiales</taxon>
        <taxon>Oleaceae</taxon>
        <taxon>Oleeae</taxon>
        <taxon>Olea</taxon>
    </lineage>
</organism>
<evidence type="ECO:0000259" key="5">
    <source>
        <dbReference type="Pfam" id="PF00016"/>
    </source>
</evidence>
<dbReference type="OrthoDB" id="941679at2759"/>
<comment type="similarity">
    <text evidence="1 4">Belongs to the glycosyl hydrolase 17 family.</text>
</comment>
<gene>
    <name evidence="6" type="ORF">OLEA9_A019337</name>
</gene>
<comment type="caution">
    <text evidence="6">The sequence shown here is derived from an EMBL/GenBank/DDBJ whole genome shotgun (WGS) entry which is preliminary data.</text>
</comment>
<feature type="domain" description="Ribulose bisphosphate carboxylase large subunit C-terminal" evidence="5">
    <location>
        <begin position="2"/>
        <end position="50"/>
    </location>
</feature>
<dbReference type="SUPFAM" id="SSF51649">
    <property type="entry name" value="RuBisCo, C-terminal domain"/>
    <property type="match status" value="1"/>
</dbReference>
<dbReference type="InterPro" id="IPR017853">
    <property type="entry name" value="GH"/>
</dbReference>
<dbReference type="Gramene" id="OE9A019337T1">
    <property type="protein sequence ID" value="OE9A019337C1"/>
    <property type="gene ID" value="OE9A019337"/>
</dbReference>
<evidence type="ECO:0000256" key="4">
    <source>
        <dbReference type="RuleBase" id="RU004335"/>
    </source>
</evidence>
<keyword evidence="2" id="KW-0378">Hydrolase</keyword>
<accession>A0A8S0PZ71</accession>
<name>A0A8S0PZ71_OLEEU</name>
<evidence type="ECO:0000313" key="7">
    <source>
        <dbReference type="Proteomes" id="UP000594638"/>
    </source>
</evidence>
<dbReference type="GO" id="GO:0000287">
    <property type="term" value="F:magnesium ion binding"/>
    <property type="evidence" value="ECO:0007669"/>
    <property type="project" value="InterPro"/>
</dbReference>
<dbReference type="GO" id="GO:0004553">
    <property type="term" value="F:hydrolase activity, hydrolyzing O-glycosyl compounds"/>
    <property type="evidence" value="ECO:0007669"/>
    <property type="project" value="InterPro"/>
</dbReference>
<reference evidence="6 7" key="1">
    <citation type="submission" date="2019-12" db="EMBL/GenBank/DDBJ databases">
        <authorList>
            <person name="Alioto T."/>
            <person name="Alioto T."/>
            <person name="Gomez Garrido J."/>
        </authorList>
    </citation>
    <scope>NUCLEOTIDE SEQUENCE [LARGE SCALE GENOMIC DNA]</scope>
</reference>
<evidence type="ECO:0000313" key="6">
    <source>
        <dbReference type="EMBL" id="CAA2960460.1"/>
    </source>
</evidence>
<evidence type="ECO:0000256" key="3">
    <source>
        <dbReference type="ARBA" id="ARBA00023295"/>
    </source>
</evidence>
<dbReference type="SUPFAM" id="SSF51445">
    <property type="entry name" value="(Trans)glycosidases"/>
    <property type="match status" value="1"/>
</dbReference>
<dbReference type="InterPro" id="IPR044965">
    <property type="entry name" value="Glyco_hydro_17_plant"/>
</dbReference>